<feature type="compositionally biased region" description="Basic and acidic residues" evidence="1">
    <location>
        <begin position="466"/>
        <end position="478"/>
    </location>
</feature>
<feature type="region of interest" description="Disordered" evidence="1">
    <location>
        <begin position="396"/>
        <end position="419"/>
    </location>
</feature>
<evidence type="ECO:0000313" key="3">
    <source>
        <dbReference type="Proteomes" id="UP001214666"/>
    </source>
</evidence>
<dbReference type="EMBL" id="CP118942">
    <property type="protein sequence ID" value="WEE27746.1"/>
    <property type="molecule type" value="Genomic_DNA"/>
</dbReference>
<gene>
    <name evidence="2" type="ORF">PY771_05350</name>
</gene>
<protein>
    <submittedName>
        <fullName evidence="2">Uncharacterized protein</fullName>
    </submittedName>
</protein>
<evidence type="ECO:0000256" key="1">
    <source>
        <dbReference type="SAM" id="MobiDB-lite"/>
    </source>
</evidence>
<feature type="region of interest" description="Disordered" evidence="1">
    <location>
        <begin position="462"/>
        <end position="538"/>
    </location>
</feature>
<name>A0AAX3P8J7_AERHY</name>
<proteinExistence type="predicted"/>
<organism evidence="2 3">
    <name type="scientific">Aeromonas hydrophila</name>
    <dbReference type="NCBI Taxonomy" id="644"/>
    <lineage>
        <taxon>Bacteria</taxon>
        <taxon>Pseudomonadati</taxon>
        <taxon>Pseudomonadota</taxon>
        <taxon>Gammaproteobacteria</taxon>
        <taxon>Aeromonadales</taxon>
        <taxon>Aeromonadaceae</taxon>
        <taxon>Aeromonas</taxon>
    </lineage>
</organism>
<dbReference type="AlphaFoldDB" id="A0AAX3P8J7"/>
<accession>A0AAX3P8J7</accession>
<sequence>MMSVSGLAEGFLAGFNTMDNYQRGQKADERAEREMSLRDAMFKQNTANSNRDFSLRQAEFDNRVDQQKVTNDQWGQEFDLKRKDADSLRAYRNANLVLAQAAEGRAKQENDWQVSERVNQKLLEDSLPLIDSAFQARLRGEADPAGYVDLMKNKEFQKGGALYRFNFDRYSDNQHLQDARQIVPQISGLMKDIDSGKLSWENEDDQRAIVQRINSSKIIGPLNTILEQEVKRGIGEVDAASGKKITDKELTHVIPTQDGRGVMYGLKVTYADGSTADSVVTEGRSTQPGDPVKVSKWGDLIKTVYQRSQMYHQLSGAGQNRETLNRVGQSLGLVQQADLKGHKQASVDLIKELNKNVAKVLSSDAVGSLEERQAQAKQLLASYEEDQAKIDSIYGVSNGAAPDESSGDTPQAGVASQWASQDPVRAGILDEARRNGIPIDSVKDPARLDALLAAYNKSKKASATAERVREIEGPKEPQRPSLAQARQLASANMATGSGKPPQPYGKPVDVMGLIKAHNQSNADKQDSDGYGLYQHGYK</sequence>
<dbReference type="Proteomes" id="UP001214666">
    <property type="component" value="Chromosome"/>
</dbReference>
<evidence type="ECO:0000313" key="2">
    <source>
        <dbReference type="EMBL" id="WEE27746.1"/>
    </source>
</evidence>
<dbReference type="RefSeq" id="WP_275115793.1">
    <property type="nucleotide sequence ID" value="NZ_CP118942.1"/>
</dbReference>
<reference evidence="2" key="1">
    <citation type="submission" date="2023-02" db="EMBL/GenBank/DDBJ databases">
        <title>The sequence of Aeromonas hydrophila K533.</title>
        <authorList>
            <person name="Luo X."/>
        </authorList>
    </citation>
    <scope>NUCLEOTIDE SEQUENCE</scope>
    <source>
        <strain evidence="2">K533</strain>
    </source>
</reference>